<dbReference type="InterPro" id="IPR000847">
    <property type="entry name" value="LysR_HTH_N"/>
</dbReference>
<dbReference type="Pfam" id="PF03466">
    <property type="entry name" value="LysR_substrate"/>
    <property type="match status" value="1"/>
</dbReference>
<dbReference type="InterPro" id="IPR036388">
    <property type="entry name" value="WH-like_DNA-bd_sf"/>
</dbReference>
<dbReference type="PANTHER" id="PTHR30118">
    <property type="entry name" value="HTH-TYPE TRANSCRIPTIONAL REGULATOR LEUO-RELATED"/>
    <property type="match status" value="1"/>
</dbReference>
<organism evidence="6 7">
    <name type="scientific">Pandoraea thiooxydans</name>
    <dbReference type="NCBI Taxonomy" id="445709"/>
    <lineage>
        <taxon>Bacteria</taxon>
        <taxon>Pseudomonadati</taxon>
        <taxon>Pseudomonadota</taxon>
        <taxon>Betaproteobacteria</taxon>
        <taxon>Burkholderiales</taxon>
        <taxon>Burkholderiaceae</taxon>
        <taxon>Pandoraea</taxon>
    </lineage>
</organism>
<dbReference type="SUPFAM" id="SSF53850">
    <property type="entry name" value="Periplasmic binding protein-like II"/>
    <property type="match status" value="1"/>
</dbReference>
<comment type="similarity">
    <text evidence="1">Belongs to the LysR transcriptional regulatory family.</text>
</comment>
<evidence type="ECO:0000256" key="4">
    <source>
        <dbReference type="ARBA" id="ARBA00023163"/>
    </source>
</evidence>
<evidence type="ECO:0000256" key="1">
    <source>
        <dbReference type="ARBA" id="ARBA00009437"/>
    </source>
</evidence>
<sequence length="299" mass="33209">MRNIRNIDLDLLVTLEALLTEGNVTRVARRLHLSQPTVSVRLSKLRHLFDDPLLVPGPRGMQATARGLELLAPLREALGGVERMLSAQTPFDPARTEMTWRVAASDYGQSAIVIPLLARLRRLAPGIRVAVHTLVPGEIAHLAERGEIDAAFMTSYTVPQSLRGRVLFAERYQFIARKRHPQLRGPLTLAQFCGLDHVLVSPDGGGFNGPTDVLLEARGRRRRVVLSVPHFLIQLESVRHSDMVAMLPARLLDGRLQGLQTCDPPVQPPGFEIAMAWHERVHADPAHAWLREQVVQAVS</sequence>
<dbReference type="EMBL" id="CP011568">
    <property type="protein sequence ID" value="AKJ67743.1"/>
    <property type="molecule type" value="Genomic_DNA"/>
</dbReference>
<dbReference type="InterPro" id="IPR005119">
    <property type="entry name" value="LysR_subst-bd"/>
</dbReference>
<evidence type="ECO:0000259" key="5">
    <source>
        <dbReference type="PROSITE" id="PS50931"/>
    </source>
</evidence>
<dbReference type="Gene3D" id="3.40.190.10">
    <property type="entry name" value="Periplasmic binding protein-like II"/>
    <property type="match status" value="2"/>
</dbReference>
<keyword evidence="3" id="KW-0238">DNA-binding</keyword>
<dbReference type="GO" id="GO:0003677">
    <property type="term" value="F:DNA binding"/>
    <property type="evidence" value="ECO:0007669"/>
    <property type="project" value="UniProtKB-KW"/>
</dbReference>
<name>A0A0G3EL03_9BURK</name>
<protein>
    <submittedName>
        <fullName evidence="6">LysR family transcriptional regulator</fullName>
    </submittedName>
</protein>
<dbReference type="Proteomes" id="UP000036700">
    <property type="component" value="Chromosome"/>
</dbReference>
<evidence type="ECO:0000313" key="6">
    <source>
        <dbReference type="EMBL" id="AKJ67743.1"/>
    </source>
</evidence>
<reference evidence="7" key="1">
    <citation type="submission" date="2015-06" db="EMBL/GenBank/DDBJ databases">
        <authorList>
            <person name="Lim Y.L."/>
            <person name="Ee R."/>
            <person name="Yong D."/>
            <person name="How K.Y."/>
            <person name="Yin W.F."/>
            <person name="Chan K.G."/>
        </authorList>
    </citation>
    <scope>NUCLEOTIDE SEQUENCE [LARGE SCALE GENOMIC DNA]</scope>
    <source>
        <strain evidence="7">DSM 25325</strain>
    </source>
</reference>
<dbReference type="InterPro" id="IPR036390">
    <property type="entry name" value="WH_DNA-bd_sf"/>
</dbReference>
<dbReference type="InterPro" id="IPR050389">
    <property type="entry name" value="LysR-type_TF"/>
</dbReference>
<evidence type="ECO:0000313" key="7">
    <source>
        <dbReference type="Proteomes" id="UP000036700"/>
    </source>
</evidence>
<dbReference type="Pfam" id="PF00126">
    <property type="entry name" value="HTH_1"/>
    <property type="match status" value="1"/>
</dbReference>
<dbReference type="STRING" id="445709.ABW99_05390"/>
<dbReference type="KEGG" id="ptx:ABW99_05390"/>
<accession>A0A0G3EL03</accession>
<evidence type="ECO:0000256" key="2">
    <source>
        <dbReference type="ARBA" id="ARBA00023015"/>
    </source>
</evidence>
<dbReference type="SUPFAM" id="SSF46785">
    <property type="entry name" value="Winged helix' DNA-binding domain"/>
    <property type="match status" value="1"/>
</dbReference>
<gene>
    <name evidence="6" type="ORF">ABW99_05390</name>
</gene>
<dbReference type="Gene3D" id="1.10.10.10">
    <property type="entry name" value="Winged helix-like DNA-binding domain superfamily/Winged helix DNA-binding domain"/>
    <property type="match status" value="1"/>
</dbReference>
<dbReference type="PATRIC" id="fig|445709.3.peg.1161"/>
<evidence type="ECO:0000256" key="3">
    <source>
        <dbReference type="ARBA" id="ARBA00023125"/>
    </source>
</evidence>
<dbReference type="PROSITE" id="PS50931">
    <property type="entry name" value="HTH_LYSR"/>
    <property type="match status" value="1"/>
</dbReference>
<proteinExistence type="inferred from homology"/>
<keyword evidence="2" id="KW-0805">Transcription regulation</keyword>
<dbReference type="GO" id="GO:0003700">
    <property type="term" value="F:DNA-binding transcription factor activity"/>
    <property type="evidence" value="ECO:0007669"/>
    <property type="project" value="InterPro"/>
</dbReference>
<dbReference type="AlphaFoldDB" id="A0A0G3EL03"/>
<keyword evidence="4" id="KW-0804">Transcription</keyword>
<feature type="domain" description="HTH lysR-type" evidence="5">
    <location>
        <begin position="7"/>
        <end position="64"/>
    </location>
</feature>
<dbReference type="RefSeq" id="WP_047213457.1">
    <property type="nucleotide sequence ID" value="NZ_CP011568.3"/>
</dbReference>
<keyword evidence="7" id="KW-1185">Reference proteome</keyword>
<dbReference type="PANTHER" id="PTHR30118:SF15">
    <property type="entry name" value="TRANSCRIPTIONAL REGULATORY PROTEIN"/>
    <property type="match status" value="1"/>
</dbReference>